<dbReference type="EMBL" id="NAFL01000286">
    <property type="protein sequence ID" value="OSJ22141.1"/>
    <property type="molecule type" value="Genomic_DNA"/>
</dbReference>
<accession>A0A1Y2J7P4</accession>
<reference evidence="1 2" key="1">
    <citation type="submission" date="2017-03" db="EMBL/GenBank/DDBJ databases">
        <title>Whole genome sequences of fourteen strains of Bradyrhizobium canariense and one strain of Bradyrhizobium japonicum isolated from Lupinus (Papilionoideae: Genisteae) species in Algeria.</title>
        <authorList>
            <person name="Crovadore J."/>
            <person name="Chekireb D."/>
            <person name="Brachmann A."/>
            <person name="Chablais R."/>
            <person name="Cochard B."/>
            <person name="Lefort F."/>
        </authorList>
    </citation>
    <scope>NUCLEOTIDE SEQUENCE [LARGE SCALE GENOMIC DNA]</scope>
    <source>
        <strain evidence="1 2">UBMA197</strain>
    </source>
</reference>
<gene>
    <name evidence="1" type="ORF">BSZ19_47000</name>
</gene>
<proteinExistence type="predicted"/>
<protein>
    <submittedName>
        <fullName evidence="1">Uncharacterized protein</fullName>
    </submittedName>
</protein>
<dbReference type="AlphaFoldDB" id="A0A1Y2J7P4"/>
<evidence type="ECO:0000313" key="2">
    <source>
        <dbReference type="Proteomes" id="UP000193335"/>
    </source>
</evidence>
<organism evidence="1 2">
    <name type="scientific">Bradyrhizobium japonicum</name>
    <dbReference type="NCBI Taxonomy" id="375"/>
    <lineage>
        <taxon>Bacteria</taxon>
        <taxon>Pseudomonadati</taxon>
        <taxon>Pseudomonadota</taxon>
        <taxon>Alphaproteobacteria</taxon>
        <taxon>Hyphomicrobiales</taxon>
        <taxon>Nitrobacteraceae</taxon>
        <taxon>Bradyrhizobium</taxon>
    </lineage>
</organism>
<evidence type="ECO:0000313" key="1">
    <source>
        <dbReference type="EMBL" id="OSJ22141.1"/>
    </source>
</evidence>
<name>A0A1Y2J7P4_BRAJP</name>
<dbReference type="Proteomes" id="UP000193335">
    <property type="component" value="Unassembled WGS sequence"/>
</dbReference>
<comment type="caution">
    <text evidence="1">The sequence shown here is derived from an EMBL/GenBank/DDBJ whole genome shotgun (WGS) entry which is preliminary data.</text>
</comment>
<sequence>MMGCAIQTVTCPLKKWTPIVAGIGAVAIIAAEDTPYHAATVLMSIPGMDYAIPTAWCRLSFSKVVDTTDINPPT</sequence>